<evidence type="ECO:0008006" key="5">
    <source>
        <dbReference type="Google" id="ProtNLM"/>
    </source>
</evidence>
<accession>A0ABN6PSW8</accession>
<evidence type="ECO:0000256" key="2">
    <source>
        <dbReference type="SAM" id="SignalP"/>
    </source>
</evidence>
<sequence length="161" mass="17248">MNSIKSGLILIASAGLLLLGACTNSNQAANTENIPASSSSNTQPSASPIPKVEGQHGKSHGGQIVETGAYHLEFVPVKEANGTHLDLYLQRGDNHEAIPNAKVTAQIQLPDGTQKTVPFTYDVKGKHYAGLLKEKINGQYQVKVNADIQGKKVDGRFNFNR</sequence>
<keyword evidence="2" id="KW-0732">Signal</keyword>
<dbReference type="Proteomes" id="UP001055453">
    <property type="component" value="Chromosome"/>
</dbReference>
<dbReference type="RefSeq" id="WP_251957833.1">
    <property type="nucleotide sequence ID" value="NZ_AP025732.1"/>
</dbReference>
<feature type="signal peptide" evidence="2">
    <location>
        <begin position="1"/>
        <end position="28"/>
    </location>
</feature>
<evidence type="ECO:0000256" key="1">
    <source>
        <dbReference type="SAM" id="MobiDB-lite"/>
    </source>
</evidence>
<gene>
    <name evidence="3" type="ORF">ANSO36C_00050</name>
</gene>
<proteinExistence type="predicted"/>
<feature type="chain" id="PRO_5047395510" description="YtkA-like domain-containing protein" evidence="2">
    <location>
        <begin position="29"/>
        <end position="161"/>
    </location>
</feature>
<reference evidence="3" key="1">
    <citation type="submission" date="2022-04" db="EMBL/GenBank/DDBJ databases">
        <title>Complete genome sequence of a cyanobacterium, Nostoc sp. SO-36, isolated in Antarctica.</title>
        <authorList>
            <person name="Kanesaki Y."/>
            <person name="Effendi D."/>
            <person name="Sakamoto T."/>
            <person name="Ohtani S."/>
            <person name="Awai K."/>
        </authorList>
    </citation>
    <scope>NUCLEOTIDE SEQUENCE</scope>
    <source>
        <strain evidence="3">SO-36</strain>
    </source>
</reference>
<keyword evidence="4" id="KW-1185">Reference proteome</keyword>
<dbReference type="PROSITE" id="PS51257">
    <property type="entry name" value="PROKAR_LIPOPROTEIN"/>
    <property type="match status" value="1"/>
</dbReference>
<name>A0ABN6PSW8_NOSCO</name>
<organism evidence="3 4">
    <name type="scientific">Nostoc cf. commune SO-36</name>
    <dbReference type="NCBI Taxonomy" id="449208"/>
    <lineage>
        <taxon>Bacteria</taxon>
        <taxon>Bacillati</taxon>
        <taxon>Cyanobacteriota</taxon>
        <taxon>Cyanophyceae</taxon>
        <taxon>Nostocales</taxon>
        <taxon>Nostocaceae</taxon>
        <taxon>Nostoc</taxon>
    </lineage>
</organism>
<evidence type="ECO:0000313" key="3">
    <source>
        <dbReference type="EMBL" id="BDI14203.1"/>
    </source>
</evidence>
<dbReference type="EMBL" id="AP025732">
    <property type="protein sequence ID" value="BDI14203.1"/>
    <property type="molecule type" value="Genomic_DNA"/>
</dbReference>
<feature type="compositionally biased region" description="Low complexity" evidence="1">
    <location>
        <begin position="35"/>
        <end position="48"/>
    </location>
</feature>
<feature type="region of interest" description="Disordered" evidence="1">
    <location>
        <begin position="31"/>
        <end position="62"/>
    </location>
</feature>
<protein>
    <recommendedName>
        <fullName evidence="5">YtkA-like domain-containing protein</fullName>
    </recommendedName>
</protein>
<evidence type="ECO:0000313" key="4">
    <source>
        <dbReference type="Proteomes" id="UP001055453"/>
    </source>
</evidence>